<feature type="compositionally biased region" description="Basic and acidic residues" evidence="1">
    <location>
        <begin position="45"/>
        <end position="54"/>
    </location>
</feature>
<gene>
    <name evidence="2" type="ORF">CSKR_107529</name>
</gene>
<dbReference type="Proteomes" id="UP000286415">
    <property type="component" value="Unassembled WGS sequence"/>
</dbReference>
<dbReference type="AlphaFoldDB" id="A0A419Q7K7"/>
<comment type="caution">
    <text evidence="2">The sequence shown here is derived from an EMBL/GenBank/DDBJ whole genome shotgun (WGS) entry which is preliminary data.</text>
</comment>
<evidence type="ECO:0000313" key="3">
    <source>
        <dbReference type="Proteomes" id="UP000286415"/>
    </source>
</evidence>
<dbReference type="InParanoid" id="A0A419Q7K7"/>
<accession>A0A419Q7K7</accession>
<protein>
    <submittedName>
        <fullName evidence="2">Uncharacterized protein</fullName>
    </submittedName>
</protein>
<proteinExistence type="predicted"/>
<dbReference type="EMBL" id="NIRI02000042">
    <property type="protein sequence ID" value="KAG5447484.1"/>
    <property type="molecule type" value="Genomic_DNA"/>
</dbReference>
<evidence type="ECO:0000313" key="2">
    <source>
        <dbReference type="EMBL" id="KAG5447484.1"/>
    </source>
</evidence>
<reference evidence="2 3" key="1">
    <citation type="journal article" date="2018" name="Biotechnol. Adv.">
        <title>Improved genomic resources and new bioinformatic workflow for the carcinogenic parasite Clonorchis sinensis: Biotechnological implications.</title>
        <authorList>
            <person name="Wang D."/>
            <person name="Korhonen P.K."/>
            <person name="Gasser R.B."/>
            <person name="Young N.D."/>
        </authorList>
    </citation>
    <scope>NUCLEOTIDE SEQUENCE [LARGE SCALE GENOMIC DNA]</scope>
    <source>
        <strain evidence="2">Cs-k2</strain>
    </source>
</reference>
<feature type="region of interest" description="Disordered" evidence="1">
    <location>
        <begin position="41"/>
        <end position="65"/>
    </location>
</feature>
<evidence type="ECO:0000256" key="1">
    <source>
        <dbReference type="SAM" id="MobiDB-lite"/>
    </source>
</evidence>
<sequence>MGELQKKTSFYLGATMEISMPTEDMDGFLILDAARKELITNPRNGSREKREFTGRKVRGSNPTSASQILAAPRASSFFWVAWQLGTGKIQQVNIFYGFTSPFNK</sequence>
<keyword evidence="3" id="KW-1185">Reference proteome</keyword>
<reference evidence="2 3" key="2">
    <citation type="journal article" date="2021" name="Genomics">
        <title>High-quality reference genome for Clonorchis sinensis.</title>
        <authorList>
            <person name="Young N.D."/>
            <person name="Stroehlein A.J."/>
            <person name="Kinkar L."/>
            <person name="Wang T."/>
            <person name="Sohn W.M."/>
            <person name="Chang B.C.H."/>
            <person name="Kaur P."/>
            <person name="Weisz D."/>
            <person name="Dudchenko O."/>
            <person name="Aiden E.L."/>
            <person name="Korhonen P.K."/>
            <person name="Gasser R.B."/>
        </authorList>
    </citation>
    <scope>NUCLEOTIDE SEQUENCE [LARGE SCALE GENOMIC DNA]</scope>
    <source>
        <strain evidence="2">Cs-k2</strain>
    </source>
</reference>
<name>A0A419Q7K7_CLOSI</name>
<organism evidence="2 3">
    <name type="scientific">Clonorchis sinensis</name>
    <name type="common">Chinese liver fluke</name>
    <dbReference type="NCBI Taxonomy" id="79923"/>
    <lineage>
        <taxon>Eukaryota</taxon>
        <taxon>Metazoa</taxon>
        <taxon>Spiralia</taxon>
        <taxon>Lophotrochozoa</taxon>
        <taxon>Platyhelminthes</taxon>
        <taxon>Trematoda</taxon>
        <taxon>Digenea</taxon>
        <taxon>Opisthorchiida</taxon>
        <taxon>Opisthorchiata</taxon>
        <taxon>Opisthorchiidae</taxon>
        <taxon>Clonorchis</taxon>
    </lineage>
</organism>